<feature type="transmembrane region" description="Helical" evidence="7">
    <location>
        <begin position="268"/>
        <end position="288"/>
    </location>
</feature>
<feature type="transmembrane region" description="Helical" evidence="7">
    <location>
        <begin position="156"/>
        <end position="177"/>
    </location>
</feature>
<keyword evidence="2" id="KW-0004">4Fe-4S</keyword>
<dbReference type="OrthoDB" id="144910at2157"/>
<dbReference type="InterPro" id="IPR051460">
    <property type="entry name" value="HdrC_iron-sulfur_subunit"/>
</dbReference>
<dbReference type="GO" id="GO:0046872">
    <property type="term" value="F:metal ion binding"/>
    <property type="evidence" value="ECO:0007669"/>
    <property type="project" value="UniProtKB-KW"/>
</dbReference>
<dbReference type="GO" id="GO:0051539">
    <property type="term" value="F:4 iron, 4 sulfur cluster binding"/>
    <property type="evidence" value="ECO:0007669"/>
    <property type="project" value="UniProtKB-KW"/>
</dbReference>
<accession>F2KPV1</accession>
<evidence type="ECO:0000256" key="5">
    <source>
        <dbReference type="ARBA" id="ARBA00023004"/>
    </source>
</evidence>
<dbReference type="PROSITE" id="PS00198">
    <property type="entry name" value="4FE4S_FER_1"/>
    <property type="match status" value="1"/>
</dbReference>
<keyword evidence="4" id="KW-0560">Oxidoreductase</keyword>
<keyword evidence="6" id="KW-0411">Iron-sulfur</keyword>
<dbReference type="STRING" id="693661.Arcve_0426"/>
<dbReference type="Pfam" id="PF13183">
    <property type="entry name" value="Fer4_8"/>
    <property type="match status" value="1"/>
</dbReference>
<dbReference type="GeneID" id="10393521"/>
<feature type="transmembrane region" description="Helical" evidence="7">
    <location>
        <begin position="300"/>
        <end position="321"/>
    </location>
</feature>
<keyword evidence="5" id="KW-0408">Iron</keyword>
<evidence type="ECO:0000313" key="10">
    <source>
        <dbReference type="Proteomes" id="UP000008136"/>
    </source>
</evidence>
<evidence type="ECO:0000256" key="6">
    <source>
        <dbReference type="ARBA" id="ARBA00023014"/>
    </source>
</evidence>
<keyword evidence="7" id="KW-0812">Transmembrane</keyword>
<dbReference type="KEGG" id="ave:Arcve_0426"/>
<reference evidence="9 10" key="1">
    <citation type="submission" date="2011-03" db="EMBL/GenBank/DDBJ databases">
        <title>The complete genome of Archaeoglobus veneficus SNP6.</title>
        <authorList>
            <consortium name="US DOE Joint Genome Institute (JGI-PGF)"/>
            <person name="Lucas S."/>
            <person name="Copeland A."/>
            <person name="Lapidus A."/>
            <person name="Bruce D."/>
            <person name="Goodwin L."/>
            <person name="Pitluck S."/>
            <person name="Kyrpides N."/>
            <person name="Mavromatis K."/>
            <person name="Pagani I."/>
            <person name="Ivanova N."/>
            <person name="Mikhailova N."/>
            <person name="Lu M."/>
            <person name="Detter J.C."/>
            <person name="Tapia R."/>
            <person name="Han C."/>
            <person name="Land M."/>
            <person name="Hauser L."/>
            <person name="Markowitz V."/>
            <person name="Cheng J.-F."/>
            <person name="Hugenholtz P."/>
            <person name="Woyke T."/>
            <person name="Wu D."/>
            <person name="Spring S."/>
            <person name="Brambilla E."/>
            <person name="Klenk H.-P."/>
            <person name="Eisen J.A."/>
        </authorList>
    </citation>
    <scope>NUCLEOTIDE SEQUENCE [LARGE SCALE GENOMIC DNA]</scope>
    <source>
        <strain>SNP6</strain>
    </source>
</reference>
<keyword evidence="10" id="KW-1185">Reference proteome</keyword>
<comment type="similarity">
    <text evidence="1">Belongs to the HdrC family.</text>
</comment>
<protein>
    <submittedName>
        <fullName evidence="9">Heterodisulfide reductase, subunit E, putative</fullName>
    </submittedName>
</protein>
<feature type="domain" description="4Fe-4S ferredoxin-type" evidence="8">
    <location>
        <begin position="19"/>
        <end position="79"/>
    </location>
</feature>
<proteinExistence type="inferred from homology"/>
<feature type="transmembrane region" description="Helical" evidence="7">
    <location>
        <begin position="236"/>
        <end position="256"/>
    </location>
</feature>
<dbReference type="RefSeq" id="WP_013683132.1">
    <property type="nucleotide sequence ID" value="NC_015320.1"/>
</dbReference>
<sequence>MEADPKFVKDVINAGGKSLKKCMQCATCSVVCKLSPDENPFPRKEMIWAQWGLKEKLLRDPNIWLCHQCNDCSAYCPRGARPGEVLSAIRAAVIANYSFPTFFARAFLNPAYFPLLVAIPILLLAIYFAAFAPHGFTIPEGEVMFSHFIPHEHVELVGMALGAWVGVAIIIGLYRYWTALSKERGRVIYVPTGDGEVKAPQDILTAFVSSIIEILLHSRFKECGESKYRFYAHLGIFYGFILIGIGTTIAFVYLLMGKELGLPLTDPAKIFGNIGAILLFGGATWVIYERIVRKDKIGFGGYFDWLFLGTLYVVAISGILTEVARYANVAAAYYLYLVHLVAVFVLLIYAPYSKFAHLAYRTIVMTYEKCYGK</sequence>
<dbReference type="InterPro" id="IPR017896">
    <property type="entry name" value="4Fe4S_Fe-S-bd"/>
</dbReference>
<dbReference type="PANTHER" id="PTHR43255">
    <property type="entry name" value="IRON-SULFUR-BINDING OXIDOREDUCTASE FADF-RELATED-RELATED"/>
    <property type="match status" value="1"/>
</dbReference>
<dbReference type="Proteomes" id="UP000008136">
    <property type="component" value="Chromosome"/>
</dbReference>
<dbReference type="GO" id="GO:0016491">
    <property type="term" value="F:oxidoreductase activity"/>
    <property type="evidence" value="ECO:0007669"/>
    <property type="project" value="UniProtKB-KW"/>
</dbReference>
<keyword evidence="3" id="KW-0479">Metal-binding</keyword>
<dbReference type="Gene3D" id="1.10.1060.10">
    <property type="entry name" value="Alpha-helical ferredoxin"/>
    <property type="match status" value="1"/>
</dbReference>
<organism evidence="9 10">
    <name type="scientific">Archaeoglobus veneficus (strain DSM 11195 / SNP6)</name>
    <dbReference type="NCBI Taxonomy" id="693661"/>
    <lineage>
        <taxon>Archaea</taxon>
        <taxon>Methanobacteriati</taxon>
        <taxon>Methanobacteriota</taxon>
        <taxon>Archaeoglobi</taxon>
        <taxon>Archaeoglobales</taxon>
        <taxon>Archaeoglobaceae</taxon>
        <taxon>Archaeoglobus</taxon>
    </lineage>
</organism>
<evidence type="ECO:0000256" key="3">
    <source>
        <dbReference type="ARBA" id="ARBA00022723"/>
    </source>
</evidence>
<dbReference type="InterPro" id="IPR009051">
    <property type="entry name" value="Helical_ferredxn"/>
</dbReference>
<dbReference type="SUPFAM" id="SSF103501">
    <property type="entry name" value="Respiratory nitrate reductase 1 gamma chain"/>
    <property type="match status" value="1"/>
</dbReference>
<dbReference type="InterPro" id="IPR017900">
    <property type="entry name" value="4Fe4S_Fe_S_CS"/>
</dbReference>
<evidence type="ECO:0000256" key="4">
    <source>
        <dbReference type="ARBA" id="ARBA00023002"/>
    </source>
</evidence>
<dbReference type="eggNOG" id="arCOG05014">
    <property type="taxonomic scope" value="Archaea"/>
</dbReference>
<evidence type="ECO:0000256" key="2">
    <source>
        <dbReference type="ARBA" id="ARBA00022485"/>
    </source>
</evidence>
<gene>
    <name evidence="9" type="ordered locus">Arcve_0426</name>
</gene>
<dbReference type="NCBIfam" id="NF038018">
    <property type="entry name" value="qmoC"/>
    <property type="match status" value="1"/>
</dbReference>
<feature type="transmembrane region" description="Helical" evidence="7">
    <location>
        <begin position="333"/>
        <end position="352"/>
    </location>
</feature>
<dbReference type="AlphaFoldDB" id="F2KPV1"/>
<feature type="transmembrane region" description="Helical" evidence="7">
    <location>
        <begin position="112"/>
        <end position="136"/>
    </location>
</feature>
<name>F2KPV1_ARCVS</name>
<evidence type="ECO:0000313" key="9">
    <source>
        <dbReference type="EMBL" id="AEA46458.1"/>
    </source>
</evidence>
<evidence type="ECO:0000256" key="7">
    <source>
        <dbReference type="SAM" id="Phobius"/>
    </source>
</evidence>
<dbReference type="InterPro" id="IPR036197">
    <property type="entry name" value="NarG-like_sf"/>
</dbReference>
<dbReference type="HOGENOM" id="CLU_705340_0_0_2"/>
<keyword evidence="7" id="KW-1133">Transmembrane helix</keyword>
<evidence type="ECO:0000256" key="1">
    <source>
        <dbReference type="ARBA" id="ARBA00007097"/>
    </source>
</evidence>
<dbReference type="Gene3D" id="1.20.950.20">
    <property type="entry name" value="Transmembrane di-heme cytochromes, Chain C"/>
    <property type="match status" value="1"/>
</dbReference>
<dbReference type="SUPFAM" id="SSF46548">
    <property type="entry name" value="alpha-helical ferredoxin"/>
    <property type="match status" value="1"/>
</dbReference>
<keyword evidence="7" id="KW-0472">Membrane</keyword>
<dbReference type="GO" id="GO:0005886">
    <property type="term" value="C:plasma membrane"/>
    <property type="evidence" value="ECO:0007669"/>
    <property type="project" value="TreeGrafter"/>
</dbReference>
<dbReference type="EMBL" id="CP002588">
    <property type="protein sequence ID" value="AEA46458.1"/>
    <property type="molecule type" value="Genomic_DNA"/>
</dbReference>
<evidence type="ECO:0000259" key="8">
    <source>
        <dbReference type="Pfam" id="PF13183"/>
    </source>
</evidence>
<dbReference type="eggNOG" id="arCOG00964">
    <property type="taxonomic scope" value="Archaea"/>
</dbReference>
<dbReference type="PANTHER" id="PTHR43255:SF1">
    <property type="entry name" value="IRON-SULFUR-BINDING OXIDOREDUCTASE FADF-RELATED"/>
    <property type="match status" value="1"/>
</dbReference>